<evidence type="ECO:0000313" key="2">
    <source>
        <dbReference type="Proteomes" id="UP000178869"/>
    </source>
</evidence>
<gene>
    <name evidence="1" type="ORF">A2828_00200</name>
</gene>
<accession>A0A1G2PG11</accession>
<dbReference type="SUPFAM" id="SSF158446">
    <property type="entry name" value="IVS-encoded protein-like"/>
    <property type="match status" value="1"/>
</dbReference>
<dbReference type="EMBL" id="MHSR01000005">
    <property type="protein sequence ID" value="OHA47275.1"/>
    <property type="molecule type" value="Genomic_DNA"/>
</dbReference>
<dbReference type="AlphaFoldDB" id="A0A1G2PG11"/>
<dbReference type="PANTHER" id="PTHR38471">
    <property type="entry name" value="FOUR HELIX BUNDLE PROTEIN"/>
    <property type="match status" value="1"/>
</dbReference>
<sequence length="119" mass="13947">MSLESYKQLVVWQKSIELVKEIYKVTDQFPKEELYSLTSQMRRAAISIPSNIAEGYKRKNLKEYLQFLSIANASTAELDTQITIAKELYKHMDFLRSESLLEEIQKMLSVLLRKLSARR</sequence>
<proteinExistence type="predicted"/>
<dbReference type="CDD" id="cd16377">
    <property type="entry name" value="23S_rRNA_IVP_like"/>
    <property type="match status" value="1"/>
</dbReference>
<protein>
    <recommendedName>
        <fullName evidence="3">Four helix bundle protein</fullName>
    </recommendedName>
</protein>
<evidence type="ECO:0000313" key="1">
    <source>
        <dbReference type="EMBL" id="OHA47275.1"/>
    </source>
</evidence>
<dbReference type="Proteomes" id="UP000178869">
    <property type="component" value="Unassembled WGS sequence"/>
</dbReference>
<organism evidence="1 2">
    <name type="scientific">Candidatus Terrybacteria bacterium RIFCSPHIGHO2_01_FULL_43_35</name>
    <dbReference type="NCBI Taxonomy" id="1802361"/>
    <lineage>
        <taxon>Bacteria</taxon>
        <taxon>Candidatus Terryibacteriota</taxon>
    </lineage>
</organism>
<dbReference type="NCBIfam" id="NF008911">
    <property type="entry name" value="PRK12275.1-2"/>
    <property type="match status" value="1"/>
</dbReference>
<reference evidence="1 2" key="1">
    <citation type="journal article" date="2016" name="Nat. Commun.">
        <title>Thousands of microbial genomes shed light on interconnected biogeochemical processes in an aquifer system.</title>
        <authorList>
            <person name="Anantharaman K."/>
            <person name="Brown C.T."/>
            <person name="Hug L.A."/>
            <person name="Sharon I."/>
            <person name="Castelle C.J."/>
            <person name="Probst A.J."/>
            <person name="Thomas B.C."/>
            <person name="Singh A."/>
            <person name="Wilkins M.J."/>
            <person name="Karaoz U."/>
            <person name="Brodie E.L."/>
            <person name="Williams K.H."/>
            <person name="Hubbard S.S."/>
            <person name="Banfield J.F."/>
        </authorList>
    </citation>
    <scope>NUCLEOTIDE SEQUENCE [LARGE SCALE GENOMIC DNA]</scope>
</reference>
<dbReference type="Gene3D" id="1.20.1440.60">
    <property type="entry name" value="23S rRNA-intervening sequence"/>
    <property type="match status" value="1"/>
</dbReference>
<comment type="caution">
    <text evidence="1">The sequence shown here is derived from an EMBL/GenBank/DDBJ whole genome shotgun (WGS) entry which is preliminary data.</text>
</comment>
<name>A0A1G2PG11_9BACT</name>
<dbReference type="PANTHER" id="PTHR38471:SF2">
    <property type="entry name" value="FOUR HELIX BUNDLE PROTEIN"/>
    <property type="match status" value="1"/>
</dbReference>
<dbReference type="InterPro" id="IPR012657">
    <property type="entry name" value="23S_rRNA-intervening_sequence"/>
</dbReference>
<dbReference type="Pfam" id="PF05635">
    <property type="entry name" value="23S_rRNA_IVP"/>
    <property type="match status" value="1"/>
</dbReference>
<evidence type="ECO:0008006" key="3">
    <source>
        <dbReference type="Google" id="ProtNLM"/>
    </source>
</evidence>
<dbReference type="InterPro" id="IPR036583">
    <property type="entry name" value="23S_rRNA_IVS_sf"/>
</dbReference>
<dbReference type="NCBIfam" id="TIGR02436">
    <property type="entry name" value="four helix bundle protein"/>
    <property type="match status" value="1"/>
</dbReference>